<dbReference type="AlphaFoldDB" id="A0A841JM91"/>
<dbReference type="SUPFAM" id="SSF103088">
    <property type="entry name" value="OmpA-like"/>
    <property type="match status" value="1"/>
</dbReference>
<feature type="chain" id="PRO_5032561791" evidence="2">
    <location>
        <begin position="24"/>
        <end position="565"/>
    </location>
</feature>
<dbReference type="OrthoDB" id="102739at2"/>
<sequence length="565" mass="58348">MHSRLLTSLSRILLVGCAVGVGASSMYGQSSTSTPPEAPTSRIDVFLGYSYLAPKGSVATPQADGTTFTDSYSSINAGAIGSVAYYFNKYVGGQIEYANHPDGNNDGAQTAQAGIIFRFPVQGMTPFVHGLAGGVRLGGPNDEPFAAHPYTWGPALTAGGGLDYDLPFMNHRFGLRLFQADYEYFHANFGPEVYVGGRANPGNARLSTGLVVKFGNITPPPPVQYACSASPTSVFPGEPVTITGTASNLNPKKTATYTWSGQGVTVSGSSSTGNIDTASLAPGSYTVTGHVAEGTKAGESADCTAQFTVKAFEPPTVSCSANPSTVKPGDSSTITATGVSPQNRPLTYSYQASAGTVSGTGNTATLSTTGAPAGSVTVTCNVVDDKGQTASSTTTVSIEQAPPPAPKTQTLCTIQFDHDKKRPARVDNDAKGCLDDVALNAQRASDATLVVVGNTAAPAAEPAKGRHHHEHMEADLAAQRAVNTKDYLVKEKGIDASRISVRTGTTGTNEVDNYLVPAGATFDTDVTGTTAVDESTVKPQARTAPPAHHVHRKTAVHPAPGATSN</sequence>
<keyword evidence="2" id="KW-0732">Signal</keyword>
<feature type="region of interest" description="Disordered" evidence="1">
    <location>
        <begin position="318"/>
        <end position="340"/>
    </location>
</feature>
<protein>
    <submittedName>
        <fullName evidence="3">Outer membrane protein OmpA-like peptidoglycan-associated protein</fullName>
    </submittedName>
</protein>
<accession>A0A841JM91</accession>
<feature type="signal peptide" evidence="2">
    <location>
        <begin position="1"/>
        <end position="23"/>
    </location>
</feature>
<evidence type="ECO:0000313" key="3">
    <source>
        <dbReference type="EMBL" id="MBB6142466.1"/>
    </source>
</evidence>
<name>A0A841JM91_9BACT</name>
<dbReference type="SUPFAM" id="SSF49299">
    <property type="entry name" value="PKD domain"/>
    <property type="match status" value="1"/>
</dbReference>
<dbReference type="InterPro" id="IPR013783">
    <property type="entry name" value="Ig-like_fold"/>
</dbReference>
<evidence type="ECO:0000313" key="4">
    <source>
        <dbReference type="Proteomes" id="UP000538666"/>
    </source>
</evidence>
<dbReference type="InterPro" id="IPR036737">
    <property type="entry name" value="OmpA-like_sf"/>
</dbReference>
<comment type="caution">
    <text evidence="3">The sequence shown here is derived from an EMBL/GenBank/DDBJ whole genome shotgun (WGS) entry which is preliminary data.</text>
</comment>
<evidence type="ECO:0000256" key="1">
    <source>
        <dbReference type="SAM" id="MobiDB-lite"/>
    </source>
</evidence>
<feature type="region of interest" description="Disordered" evidence="1">
    <location>
        <begin position="532"/>
        <end position="565"/>
    </location>
</feature>
<dbReference type="EMBL" id="JACHEK010000001">
    <property type="protein sequence ID" value="MBB6142466.1"/>
    <property type="molecule type" value="Genomic_DNA"/>
</dbReference>
<evidence type="ECO:0000256" key="2">
    <source>
        <dbReference type="SAM" id="SignalP"/>
    </source>
</evidence>
<dbReference type="Gene3D" id="2.60.40.10">
    <property type="entry name" value="Immunoglobulins"/>
    <property type="match status" value="2"/>
</dbReference>
<organism evidence="3 4">
    <name type="scientific">Silvibacterium bohemicum</name>
    <dbReference type="NCBI Taxonomy" id="1577686"/>
    <lineage>
        <taxon>Bacteria</taxon>
        <taxon>Pseudomonadati</taxon>
        <taxon>Acidobacteriota</taxon>
        <taxon>Terriglobia</taxon>
        <taxon>Terriglobales</taxon>
        <taxon>Acidobacteriaceae</taxon>
        <taxon>Silvibacterium</taxon>
    </lineage>
</organism>
<dbReference type="Gene3D" id="3.30.1330.60">
    <property type="entry name" value="OmpA-like domain"/>
    <property type="match status" value="1"/>
</dbReference>
<dbReference type="Proteomes" id="UP000538666">
    <property type="component" value="Unassembled WGS sequence"/>
</dbReference>
<gene>
    <name evidence="3" type="ORF">HNQ77_000404</name>
</gene>
<keyword evidence="4" id="KW-1185">Reference proteome</keyword>
<dbReference type="RefSeq" id="WP_050057693.1">
    <property type="nucleotide sequence ID" value="NZ_JACHEK010000001.1"/>
</dbReference>
<dbReference type="InterPro" id="IPR035986">
    <property type="entry name" value="PKD_dom_sf"/>
</dbReference>
<reference evidence="3 4" key="1">
    <citation type="submission" date="2020-08" db="EMBL/GenBank/DDBJ databases">
        <title>Genomic Encyclopedia of Type Strains, Phase IV (KMG-IV): sequencing the most valuable type-strain genomes for metagenomic binning, comparative biology and taxonomic classification.</title>
        <authorList>
            <person name="Goeker M."/>
        </authorList>
    </citation>
    <scope>NUCLEOTIDE SEQUENCE [LARGE SCALE GENOMIC DNA]</scope>
    <source>
        <strain evidence="3 4">DSM 103733</strain>
    </source>
</reference>
<proteinExistence type="predicted"/>